<comment type="subcellular location">
    <subcellularLocation>
        <location evidence="2">Cell inner membrane</location>
        <topology evidence="2">Single-pass membrane protein</topology>
    </subcellularLocation>
    <subcellularLocation>
        <location evidence="1">Cell outer membrane</location>
        <topology evidence="1">Single-pass membrane protein</topology>
    </subcellularLocation>
    <subcellularLocation>
        <location evidence="3">Periplasm</location>
    </subcellularLocation>
</comment>
<evidence type="ECO:0000313" key="14">
    <source>
        <dbReference type="Proteomes" id="UP000288082"/>
    </source>
</evidence>
<keyword evidence="11" id="KW-0998">Cell outer membrane</keyword>
<keyword evidence="6" id="KW-0997">Cell inner membrane</keyword>
<dbReference type="RefSeq" id="WP_126187650.1">
    <property type="nucleotide sequence ID" value="NZ_PELM01000321.1"/>
</dbReference>
<dbReference type="InterPro" id="IPR022346">
    <property type="entry name" value="T2SS_GspH"/>
</dbReference>
<protein>
    <submittedName>
        <fullName evidence="13">Prepilin</fullName>
    </submittedName>
</protein>
<keyword evidence="10" id="KW-0472">Membrane</keyword>
<evidence type="ECO:0000256" key="8">
    <source>
        <dbReference type="ARBA" id="ARBA00022764"/>
    </source>
</evidence>
<sequence length="156" mass="16537">MAKRGLTLLELLVVLGLLGVLLGLGLPLLSPSRLALDSAARSLAAQITRARLEAIRQNAFAGLHVYTEGAGGYAVFIDGDGNRRYTPGEEVQVVRFGEGNWARVRLDLGQSRLGNLPLLFDPRGVPAKPIAATIALASGSATRKVIVSQQGRARVE</sequence>
<dbReference type="EMBL" id="PELM01000321">
    <property type="protein sequence ID" value="RTH01728.1"/>
    <property type="molecule type" value="Genomic_DNA"/>
</dbReference>
<evidence type="ECO:0000256" key="3">
    <source>
        <dbReference type="ARBA" id="ARBA00004418"/>
    </source>
</evidence>
<evidence type="ECO:0000256" key="10">
    <source>
        <dbReference type="ARBA" id="ARBA00023136"/>
    </source>
</evidence>
<evidence type="ECO:0000256" key="11">
    <source>
        <dbReference type="ARBA" id="ARBA00023237"/>
    </source>
</evidence>
<proteinExistence type="predicted"/>
<keyword evidence="4" id="KW-1003">Cell membrane</keyword>
<dbReference type="Proteomes" id="UP000288082">
    <property type="component" value="Unassembled WGS sequence"/>
</dbReference>
<keyword evidence="9" id="KW-1133">Transmembrane helix</keyword>
<name>A0A430R2U7_THESC</name>
<dbReference type="InterPro" id="IPR012902">
    <property type="entry name" value="N_methyl_site"/>
</dbReference>
<dbReference type="GO" id="GO:0042597">
    <property type="term" value="C:periplasmic space"/>
    <property type="evidence" value="ECO:0007669"/>
    <property type="project" value="UniProtKB-SubCell"/>
</dbReference>
<evidence type="ECO:0000256" key="6">
    <source>
        <dbReference type="ARBA" id="ARBA00022519"/>
    </source>
</evidence>
<evidence type="ECO:0000256" key="4">
    <source>
        <dbReference type="ARBA" id="ARBA00022475"/>
    </source>
</evidence>
<evidence type="ECO:0000256" key="2">
    <source>
        <dbReference type="ARBA" id="ARBA00004377"/>
    </source>
</evidence>
<comment type="caution">
    <text evidence="13">The sequence shown here is derived from an EMBL/GenBank/DDBJ whole genome shotgun (WGS) entry which is preliminary data.</text>
</comment>
<dbReference type="Pfam" id="PF12019">
    <property type="entry name" value="GspH"/>
    <property type="match status" value="1"/>
</dbReference>
<evidence type="ECO:0000259" key="12">
    <source>
        <dbReference type="Pfam" id="PF12019"/>
    </source>
</evidence>
<evidence type="ECO:0000313" key="13">
    <source>
        <dbReference type="EMBL" id="RTH01728.1"/>
    </source>
</evidence>
<dbReference type="GO" id="GO:0005886">
    <property type="term" value="C:plasma membrane"/>
    <property type="evidence" value="ECO:0007669"/>
    <property type="project" value="UniProtKB-SubCell"/>
</dbReference>
<gene>
    <name evidence="13" type="ORF">CSW50_09030</name>
</gene>
<evidence type="ECO:0000256" key="7">
    <source>
        <dbReference type="ARBA" id="ARBA00022692"/>
    </source>
</evidence>
<dbReference type="Gene3D" id="3.55.40.10">
    <property type="entry name" value="minor pseudopilin epsh domain"/>
    <property type="match status" value="1"/>
</dbReference>
<dbReference type="NCBIfam" id="TIGR02532">
    <property type="entry name" value="IV_pilin_GFxxxE"/>
    <property type="match status" value="1"/>
</dbReference>
<keyword evidence="7" id="KW-0812">Transmembrane</keyword>
<evidence type="ECO:0000256" key="9">
    <source>
        <dbReference type="ARBA" id="ARBA00022989"/>
    </source>
</evidence>
<evidence type="ECO:0000256" key="1">
    <source>
        <dbReference type="ARBA" id="ARBA00004203"/>
    </source>
</evidence>
<keyword evidence="5" id="KW-0488">Methylation</keyword>
<reference evidence="13 14" key="1">
    <citation type="journal article" date="2019" name="Extremophiles">
        <title>Biogeography of thermophiles and predominance of Thermus scotoductus in domestic water heaters.</title>
        <authorList>
            <person name="Wilpiszeski R.L."/>
            <person name="Zhang Z."/>
            <person name="House C.H."/>
        </authorList>
    </citation>
    <scope>NUCLEOTIDE SEQUENCE [LARGE SCALE GENOMIC DNA]</scope>
    <source>
        <strain evidence="13 14">38_S38</strain>
    </source>
</reference>
<accession>A0A430R2U7</accession>
<dbReference type="InterPro" id="IPR045584">
    <property type="entry name" value="Pilin-like"/>
</dbReference>
<dbReference type="GO" id="GO:0009279">
    <property type="term" value="C:cell outer membrane"/>
    <property type="evidence" value="ECO:0007669"/>
    <property type="project" value="UniProtKB-SubCell"/>
</dbReference>
<keyword evidence="8" id="KW-0574">Periplasm</keyword>
<dbReference type="PROSITE" id="PS00409">
    <property type="entry name" value="PROKAR_NTER_METHYL"/>
    <property type="match status" value="1"/>
</dbReference>
<dbReference type="Pfam" id="PF07963">
    <property type="entry name" value="N_methyl"/>
    <property type="match status" value="1"/>
</dbReference>
<dbReference type="GO" id="GO:0015627">
    <property type="term" value="C:type II protein secretion system complex"/>
    <property type="evidence" value="ECO:0007669"/>
    <property type="project" value="InterPro"/>
</dbReference>
<evidence type="ECO:0000256" key="5">
    <source>
        <dbReference type="ARBA" id="ARBA00022481"/>
    </source>
</evidence>
<organism evidence="13 14">
    <name type="scientific">Thermus scotoductus</name>
    <dbReference type="NCBI Taxonomy" id="37636"/>
    <lineage>
        <taxon>Bacteria</taxon>
        <taxon>Thermotogati</taxon>
        <taxon>Deinococcota</taxon>
        <taxon>Deinococci</taxon>
        <taxon>Thermales</taxon>
        <taxon>Thermaceae</taxon>
        <taxon>Thermus</taxon>
    </lineage>
</organism>
<dbReference type="AlphaFoldDB" id="A0A430R2U7"/>
<dbReference type="SUPFAM" id="SSF54523">
    <property type="entry name" value="Pili subunits"/>
    <property type="match status" value="1"/>
</dbReference>
<dbReference type="GO" id="GO:0015628">
    <property type="term" value="P:protein secretion by the type II secretion system"/>
    <property type="evidence" value="ECO:0007669"/>
    <property type="project" value="InterPro"/>
</dbReference>
<feature type="domain" description="General secretion pathway GspH" evidence="12">
    <location>
        <begin position="39"/>
        <end position="151"/>
    </location>
</feature>